<evidence type="ECO:0000313" key="1">
    <source>
        <dbReference type="EMBL" id="KDS64910.1"/>
    </source>
</evidence>
<dbReference type="AlphaFoldDB" id="A0A078SVD7"/>
<accession>A0A078SVD7</accession>
<name>A0A078SVD7_BACUN</name>
<reference evidence="1 2" key="1">
    <citation type="submission" date="2014-04" db="EMBL/GenBank/DDBJ databases">
        <authorList>
            <person name="Sears C."/>
            <person name="Carroll K."/>
            <person name="Sack B.R."/>
            <person name="Qadri F."/>
            <person name="Myers L.L."/>
            <person name="Chung G.-T."/>
            <person name="Escheverria P."/>
            <person name="Fraser C.M."/>
            <person name="Sadzewicz L."/>
            <person name="Shefchek K.A."/>
            <person name="Tallon L."/>
            <person name="Das S.P."/>
            <person name="Daugherty S."/>
            <person name="Mongodin E.F."/>
        </authorList>
    </citation>
    <scope>NUCLEOTIDE SEQUENCE [LARGE SCALE GENOMIC DNA]</scope>
    <source>
        <strain evidence="1 2">3978 T3 ii</strain>
    </source>
</reference>
<proteinExistence type="predicted"/>
<dbReference type="EMBL" id="JNHN01000004">
    <property type="protein sequence ID" value="KDS64910.1"/>
    <property type="molecule type" value="Genomic_DNA"/>
</dbReference>
<dbReference type="Gene3D" id="1.10.1200.10">
    <property type="entry name" value="ACP-like"/>
    <property type="match status" value="1"/>
</dbReference>
<evidence type="ECO:0000313" key="2">
    <source>
        <dbReference type="Proteomes" id="UP000028013"/>
    </source>
</evidence>
<dbReference type="RefSeq" id="WP_035448246.1">
    <property type="nucleotide sequence ID" value="NZ_JNHN01000004.1"/>
</dbReference>
<protein>
    <submittedName>
        <fullName evidence="1">Putative acyl carrier protein</fullName>
    </submittedName>
</protein>
<dbReference type="InterPro" id="IPR036736">
    <property type="entry name" value="ACP-like_sf"/>
</dbReference>
<comment type="caution">
    <text evidence="1">The sequence shown here is derived from an EMBL/GenBank/DDBJ whole genome shotgun (WGS) entry which is preliminary data.</text>
</comment>
<sequence length="76" mass="8683">MEIKDFIENFAEQFDDTTVEMLGAGTKFRELDEWSSLIALSVIAMVDEVYGITINGEDIRSSQTISDLFNRIMDKK</sequence>
<gene>
    <name evidence="1" type="ORF">M094_3211</name>
</gene>
<dbReference type="SUPFAM" id="SSF47336">
    <property type="entry name" value="ACP-like"/>
    <property type="match status" value="1"/>
</dbReference>
<organism evidence="1 2">
    <name type="scientific">Bacteroides uniformis str. 3978 T3 ii</name>
    <dbReference type="NCBI Taxonomy" id="1339349"/>
    <lineage>
        <taxon>Bacteria</taxon>
        <taxon>Pseudomonadati</taxon>
        <taxon>Bacteroidota</taxon>
        <taxon>Bacteroidia</taxon>
        <taxon>Bacteroidales</taxon>
        <taxon>Bacteroidaceae</taxon>
        <taxon>Bacteroides</taxon>
    </lineage>
</organism>
<dbReference type="PATRIC" id="fig|1339349.3.peg.118"/>
<dbReference type="Proteomes" id="UP000028013">
    <property type="component" value="Unassembled WGS sequence"/>
</dbReference>